<dbReference type="Gene3D" id="3.30.700.10">
    <property type="entry name" value="Glycoprotein, Type 4 Pilin"/>
    <property type="match status" value="1"/>
</dbReference>
<accession>A0A2Z6AZB1</accession>
<keyword evidence="2" id="KW-1133">Transmembrane helix</keyword>
<dbReference type="NCBIfam" id="TIGR02532">
    <property type="entry name" value="IV_pilin_GFxxxE"/>
    <property type="match status" value="1"/>
</dbReference>
<dbReference type="PROSITE" id="PS00409">
    <property type="entry name" value="PROKAR_NTER_METHYL"/>
    <property type="match status" value="1"/>
</dbReference>
<evidence type="ECO:0000313" key="3">
    <source>
        <dbReference type="EMBL" id="BBD08523.1"/>
    </source>
</evidence>
<evidence type="ECO:0000256" key="2">
    <source>
        <dbReference type="SAM" id="Phobius"/>
    </source>
</evidence>
<dbReference type="InterPro" id="IPR045584">
    <property type="entry name" value="Pilin-like"/>
</dbReference>
<feature type="transmembrane region" description="Helical" evidence="2">
    <location>
        <begin position="28"/>
        <end position="49"/>
    </location>
</feature>
<keyword evidence="2" id="KW-0812">Transmembrane</keyword>
<organism evidence="3 4">
    <name type="scientific">Desulfovibrio ferrophilus</name>
    <dbReference type="NCBI Taxonomy" id="241368"/>
    <lineage>
        <taxon>Bacteria</taxon>
        <taxon>Pseudomonadati</taxon>
        <taxon>Thermodesulfobacteriota</taxon>
        <taxon>Desulfovibrionia</taxon>
        <taxon>Desulfovibrionales</taxon>
        <taxon>Desulfovibrionaceae</taxon>
        <taxon>Desulfovibrio</taxon>
    </lineage>
</organism>
<name>A0A2Z6AZB1_9BACT</name>
<reference evidence="3 4" key="1">
    <citation type="journal article" date="2018" name="Sci. Adv.">
        <title>Multi-heme cytochromes provide a pathway for survival in energy-limited environments.</title>
        <authorList>
            <person name="Deng X."/>
            <person name="Dohmae N."/>
            <person name="Nealson K.H."/>
            <person name="Hashimoto K."/>
            <person name="Okamoto A."/>
        </authorList>
    </citation>
    <scope>NUCLEOTIDE SEQUENCE [LARGE SCALE GENOMIC DNA]</scope>
    <source>
        <strain evidence="3 4">IS5</strain>
    </source>
</reference>
<protein>
    <recommendedName>
        <fullName evidence="5">Prepilin-type N-terminal cleavage/methylation domain-containing protein</fullName>
    </recommendedName>
</protein>
<gene>
    <name evidence="3" type="ORF">DFE_1797</name>
</gene>
<evidence type="ECO:0000256" key="1">
    <source>
        <dbReference type="SAM" id="MobiDB-lite"/>
    </source>
</evidence>
<keyword evidence="2" id="KW-0472">Membrane</keyword>
<keyword evidence="4" id="KW-1185">Reference proteome</keyword>
<dbReference type="RefSeq" id="WP_232034745.1">
    <property type="nucleotide sequence ID" value="NZ_AP017378.1"/>
</dbReference>
<feature type="compositionally biased region" description="Basic and acidic residues" evidence="1">
    <location>
        <begin position="1"/>
        <end position="13"/>
    </location>
</feature>
<dbReference type="Proteomes" id="UP000269883">
    <property type="component" value="Chromosome"/>
</dbReference>
<evidence type="ECO:0008006" key="5">
    <source>
        <dbReference type="Google" id="ProtNLM"/>
    </source>
</evidence>
<dbReference type="AlphaFoldDB" id="A0A2Z6AZB1"/>
<feature type="region of interest" description="Disordered" evidence="1">
    <location>
        <begin position="1"/>
        <end position="20"/>
    </location>
</feature>
<dbReference type="Pfam" id="PF07963">
    <property type="entry name" value="N_methyl"/>
    <property type="match status" value="1"/>
</dbReference>
<dbReference type="SUPFAM" id="SSF54523">
    <property type="entry name" value="Pili subunits"/>
    <property type="match status" value="1"/>
</dbReference>
<dbReference type="InterPro" id="IPR012902">
    <property type="entry name" value="N_methyl_site"/>
</dbReference>
<dbReference type="KEGG" id="dfl:DFE_1797"/>
<sequence length="141" mass="14870">MEKQTNDRSDGPNKEQLMTQNNKRKKSGFTLIELIAVLVILGILAGFAIPKYADLRTDAEAASMDGVGAAALSQCSIEYGSLAMAGTTPTCALIATAAAADMQYDTVKYSVAWASTDTTVTATVTYTGGTATPKVYTWTMP</sequence>
<evidence type="ECO:0000313" key="4">
    <source>
        <dbReference type="Proteomes" id="UP000269883"/>
    </source>
</evidence>
<dbReference type="EMBL" id="AP017378">
    <property type="protein sequence ID" value="BBD08523.1"/>
    <property type="molecule type" value="Genomic_DNA"/>
</dbReference>
<proteinExistence type="predicted"/>